<reference evidence="1 2" key="1">
    <citation type="submission" date="2019-03" db="EMBL/GenBank/DDBJ databases">
        <title>Nematode-trapping fungi genome.</title>
        <authorList>
            <person name="Vidal-Diez De Ulzurrun G."/>
        </authorList>
    </citation>
    <scope>NUCLEOTIDE SEQUENCE [LARGE SCALE GENOMIC DNA]</scope>
    <source>
        <strain evidence="1 2">TWF154</strain>
    </source>
</reference>
<sequence length="457" mass="51785">MKAYSYTPIADLLVDLTDTKQQQHSFLVSSAALRTASPVWRKLLDPDSKFAPLETVSVDGHDYRRITVEGVEPESLQILLGILHYSTGNIPKEWKPGPVATTSAFLKFNFSVLRDLALLLDQYDCVAVTSYFAKGWIDSGKGEESGPLWEPEYVRVGFEDWIFIASAFGRLERVACDHITQLVSKELIKDICVDTSEPNDILETKYYRWKEAQLRLRDAGADNGSQTVPVGKPIETREHGGKDFDLVDVNLEMVPQRVLDFILEQRLSTCYQILAPLYQFVQELLDSWTPLLNVYNENTKLCENNECSAIALGTLVQSLNQQGLNHLLTKNLTKDELVPPGRCSLQDLTRKIQALQMTTFKIRNIHRKMESSDIEESIKNAVAVKLRSTIDSDIKVVRTPLSYTNRPIFLRADRDIASTQSKLIRRSLLSQALSAGIIYHILSLRNYLWVLIPAFHI</sequence>
<comment type="caution">
    <text evidence="1">The sequence shown here is derived from an EMBL/GenBank/DDBJ whole genome shotgun (WGS) entry which is preliminary data.</text>
</comment>
<proteinExistence type="predicted"/>
<dbReference type="AlphaFoldDB" id="A0A7C8PHC6"/>
<organism evidence="1 2">
    <name type="scientific">Orbilia oligospora</name>
    <name type="common">Nematode-trapping fungus</name>
    <name type="synonym">Arthrobotrys oligospora</name>
    <dbReference type="NCBI Taxonomy" id="2813651"/>
    <lineage>
        <taxon>Eukaryota</taxon>
        <taxon>Fungi</taxon>
        <taxon>Dikarya</taxon>
        <taxon>Ascomycota</taxon>
        <taxon>Pezizomycotina</taxon>
        <taxon>Orbiliomycetes</taxon>
        <taxon>Orbiliales</taxon>
        <taxon>Orbiliaceae</taxon>
        <taxon>Orbilia</taxon>
    </lineage>
</organism>
<name>A0A7C8PHC6_ORBOL</name>
<dbReference type="Proteomes" id="UP000297595">
    <property type="component" value="Unassembled WGS sequence"/>
</dbReference>
<evidence type="ECO:0000313" key="1">
    <source>
        <dbReference type="EMBL" id="TGJ63296.1"/>
    </source>
</evidence>
<gene>
    <name evidence="1" type="ORF">EYR41_011228</name>
</gene>
<evidence type="ECO:0000313" key="2">
    <source>
        <dbReference type="Proteomes" id="UP000297595"/>
    </source>
</evidence>
<dbReference type="EMBL" id="SOZJ01000008">
    <property type="protein sequence ID" value="TGJ63296.1"/>
    <property type="molecule type" value="Genomic_DNA"/>
</dbReference>
<protein>
    <submittedName>
        <fullName evidence="1">Uncharacterized protein</fullName>
    </submittedName>
</protein>
<accession>A0A7C8PHC6</accession>